<dbReference type="OrthoDB" id="2157513at2"/>
<name>A0A514LFI9_9BACI</name>
<reference evidence="2" key="1">
    <citation type="submission" date="2019-01" db="EMBL/GenBank/DDBJ databases">
        <title>Genomic analysis of Salicibibacter sp. NKC3-5.</title>
        <authorList>
            <person name="Oh Y.J."/>
        </authorList>
    </citation>
    <scope>NUCLEOTIDE SEQUENCE [LARGE SCALE GENOMIC DNA]</scope>
    <source>
        <strain evidence="2">NKC3-5</strain>
    </source>
</reference>
<sequence>MQTVVSTPIELLDASDELSGMIRSSDIYHHYFEARQIMLEDEEAKRLIEDFNQHKEKFDEVQRFGKFHPDYSEVTKALRIAKREMDLHESVSAYKKAERSLEKLLTEVSEALAASVSPNIKVPSGNPYFDNSSCSGGCGSGGSCSC</sequence>
<evidence type="ECO:0000313" key="2">
    <source>
        <dbReference type="Proteomes" id="UP000319756"/>
    </source>
</evidence>
<evidence type="ECO:0000313" key="1">
    <source>
        <dbReference type="EMBL" id="QDI90628.1"/>
    </source>
</evidence>
<keyword evidence="2" id="KW-1185">Reference proteome</keyword>
<dbReference type="Gene3D" id="1.20.1500.10">
    <property type="entry name" value="YheA/YmcA-like"/>
    <property type="match status" value="1"/>
</dbReference>
<dbReference type="Proteomes" id="UP000319756">
    <property type="component" value="Chromosome"/>
</dbReference>
<accession>A0A514LFI9</accession>
<dbReference type="PANTHER" id="PTHR38448">
    <property type="entry name" value="REGULATORY PROTEIN YLBF-RELATED"/>
    <property type="match status" value="1"/>
</dbReference>
<dbReference type="Pfam" id="PF06133">
    <property type="entry name" value="Com_YlbF"/>
    <property type="match status" value="1"/>
</dbReference>
<dbReference type="SUPFAM" id="SSF158622">
    <property type="entry name" value="YheA/YmcA-like"/>
    <property type="match status" value="1"/>
</dbReference>
<dbReference type="InterPro" id="IPR010368">
    <property type="entry name" value="Com_YlbF"/>
</dbReference>
<dbReference type="AlphaFoldDB" id="A0A514LFI9"/>
<gene>
    <name evidence="1" type="ORF">EPH95_05065</name>
</gene>
<dbReference type="InterPro" id="IPR023378">
    <property type="entry name" value="YheA/YmcA-like_dom_sf"/>
</dbReference>
<dbReference type="EMBL" id="CP035485">
    <property type="protein sequence ID" value="QDI90628.1"/>
    <property type="molecule type" value="Genomic_DNA"/>
</dbReference>
<dbReference type="PANTHER" id="PTHR38448:SF2">
    <property type="entry name" value="REGULATORY PROTEIN YLBF"/>
    <property type="match status" value="1"/>
</dbReference>
<organism evidence="1 2">
    <name type="scientific">Salicibibacter halophilus</name>
    <dbReference type="NCBI Taxonomy" id="2502791"/>
    <lineage>
        <taxon>Bacteria</taxon>
        <taxon>Bacillati</taxon>
        <taxon>Bacillota</taxon>
        <taxon>Bacilli</taxon>
        <taxon>Bacillales</taxon>
        <taxon>Bacillaceae</taxon>
        <taxon>Salicibibacter</taxon>
    </lineage>
</organism>
<dbReference type="InterPro" id="IPR052767">
    <property type="entry name" value="Bact_com_dev_regulator"/>
</dbReference>
<proteinExistence type="predicted"/>
<dbReference type="KEGG" id="sale:EPH95_05065"/>
<protein>
    <submittedName>
        <fullName evidence="1">YlbF family regulator</fullName>
    </submittedName>
</protein>